<evidence type="ECO:0000256" key="1">
    <source>
        <dbReference type="SAM" id="MobiDB-lite"/>
    </source>
</evidence>
<proteinExistence type="predicted"/>
<evidence type="ECO:0000313" key="2">
    <source>
        <dbReference type="EMBL" id="KAF2726431.1"/>
    </source>
</evidence>
<dbReference type="CDD" id="cd00303">
    <property type="entry name" value="retropepsin_like"/>
    <property type="match status" value="1"/>
</dbReference>
<evidence type="ECO:0008006" key="4">
    <source>
        <dbReference type="Google" id="ProtNLM"/>
    </source>
</evidence>
<evidence type="ECO:0000313" key="3">
    <source>
        <dbReference type="Proteomes" id="UP000799444"/>
    </source>
</evidence>
<dbReference type="OrthoDB" id="3799625at2759"/>
<name>A0A9P4QKB0_9PLEO</name>
<organism evidence="2 3">
    <name type="scientific">Polyplosphaeria fusca</name>
    <dbReference type="NCBI Taxonomy" id="682080"/>
    <lineage>
        <taxon>Eukaryota</taxon>
        <taxon>Fungi</taxon>
        <taxon>Dikarya</taxon>
        <taxon>Ascomycota</taxon>
        <taxon>Pezizomycotina</taxon>
        <taxon>Dothideomycetes</taxon>
        <taxon>Pleosporomycetidae</taxon>
        <taxon>Pleosporales</taxon>
        <taxon>Tetraplosphaeriaceae</taxon>
        <taxon>Polyplosphaeria</taxon>
    </lineage>
</organism>
<dbReference type="AlphaFoldDB" id="A0A9P4QKB0"/>
<feature type="compositionally biased region" description="Polar residues" evidence="1">
    <location>
        <begin position="1"/>
        <end position="15"/>
    </location>
</feature>
<dbReference type="InterPro" id="IPR021109">
    <property type="entry name" value="Peptidase_aspartic_dom_sf"/>
</dbReference>
<dbReference type="Proteomes" id="UP000799444">
    <property type="component" value="Unassembled WGS sequence"/>
</dbReference>
<reference evidence="2" key="1">
    <citation type="journal article" date="2020" name="Stud. Mycol.">
        <title>101 Dothideomycetes genomes: a test case for predicting lifestyles and emergence of pathogens.</title>
        <authorList>
            <person name="Haridas S."/>
            <person name="Albert R."/>
            <person name="Binder M."/>
            <person name="Bloem J."/>
            <person name="Labutti K."/>
            <person name="Salamov A."/>
            <person name="Andreopoulos B."/>
            <person name="Baker S."/>
            <person name="Barry K."/>
            <person name="Bills G."/>
            <person name="Bluhm B."/>
            <person name="Cannon C."/>
            <person name="Castanera R."/>
            <person name="Culley D."/>
            <person name="Daum C."/>
            <person name="Ezra D."/>
            <person name="Gonzalez J."/>
            <person name="Henrissat B."/>
            <person name="Kuo A."/>
            <person name="Liang C."/>
            <person name="Lipzen A."/>
            <person name="Lutzoni F."/>
            <person name="Magnuson J."/>
            <person name="Mondo S."/>
            <person name="Nolan M."/>
            <person name="Ohm R."/>
            <person name="Pangilinan J."/>
            <person name="Park H.-J."/>
            <person name="Ramirez L."/>
            <person name="Alfaro M."/>
            <person name="Sun H."/>
            <person name="Tritt A."/>
            <person name="Yoshinaga Y."/>
            <person name="Zwiers L.-H."/>
            <person name="Turgeon B."/>
            <person name="Goodwin S."/>
            <person name="Spatafora J."/>
            <person name="Crous P."/>
            <person name="Grigoriev I."/>
        </authorList>
    </citation>
    <scope>NUCLEOTIDE SEQUENCE</scope>
    <source>
        <strain evidence="2">CBS 125425</strain>
    </source>
</reference>
<feature type="compositionally biased region" description="Polar residues" evidence="1">
    <location>
        <begin position="34"/>
        <end position="48"/>
    </location>
</feature>
<protein>
    <recommendedName>
        <fullName evidence="4">Peptidase A2 domain-containing protein</fullName>
    </recommendedName>
</protein>
<dbReference type="EMBL" id="ML996501">
    <property type="protein sequence ID" value="KAF2726431.1"/>
    <property type="molecule type" value="Genomic_DNA"/>
</dbReference>
<accession>A0A9P4QKB0</accession>
<comment type="caution">
    <text evidence="2">The sequence shown here is derived from an EMBL/GenBank/DDBJ whole genome shotgun (WGS) entry which is preliminary data.</text>
</comment>
<feature type="non-terminal residue" evidence="2">
    <location>
        <position position="475"/>
    </location>
</feature>
<dbReference type="Gene3D" id="2.40.70.10">
    <property type="entry name" value="Acid Proteases"/>
    <property type="match status" value="1"/>
</dbReference>
<sequence length="475" mass="53678">MTTTRSQTSDRNPARNTPGAMREGQPLAGRQERATGSTMSGEQGNDENSQPRDGEAGEGPSGPNLAHLTPMEPTVQTELEELRKWMQDARDREELERLQEAQRKYDASDLTAIQPALPATVVASARPTAPRTVLPRPEPPHVYKKKNRADYNMWTEEEKVTFGLQYVSEMLKTVWDTYVTTERRRDALWVLTWAVLKGKMLSSLGTLTERRQDAFDQIKKCKQHQGQTPTELLNYLRPLWEEVGESSEARMVNEFVSALSENIRNDLAILPQAQRETLPEMEEHVNVIYRRCQKPREAQDTQSKPQQQLSRESKELGTLHELMFRSPAKLLTVSLALGGLEQVEALVDPGAQLNLLDAKLAKQKDLVVDSVPKLLAETVNGSEIPIYGTTSDMVTITDSRGNSRTHEVPFVVAYLRRYKVYLGLPWIIARNPKMNFLTQRLLFQGEKDKNRRPFEKIALEDAEQFAATLAGGEAD</sequence>
<keyword evidence="3" id="KW-1185">Reference proteome</keyword>
<gene>
    <name evidence="2" type="ORF">EJ04DRAFT_530282</name>
</gene>
<feature type="region of interest" description="Disordered" evidence="1">
    <location>
        <begin position="1"/>
        <end position="69"/>
    </location>
</feature>